<evidence type="ECO:0000256" key="1">
    <source>
        <dbReference type="ARBA" id="ARBA00004141"/>
    </source>
</evidence>
<accession>X0ZIQ1</accession>
<dbReference type="GO" id="GO:0015134">
    <property type="term" value="F:hexuronate transmembrane transporter activity"/>
    <property type="evidence" value="ECO:0007669"/>
    <property type="project" value="TreeGrafter"/>
</dbReference>
<evidence type="ECO:0000259" key="6">
    <source>
        <dbReference type="PROSITE" id="PS50850"/>
    </source>
</evidence>
<feature type="transmembrane region" description="Helical" evidence="5">
    <location>
        <begin position="59"/>
        <end position="80"/>
    </location>
</feature>
<dbReference type="InterPro" id="IPR036259">
    <property type="entry name" value="MFS_trans_sf"/>
</dbReference>
<sequence>MINYLDRQAFAVASPELVRLFELSNTEYGLIGSAFLLAYGFGQLVIGPIVDRFGTKRSFHFAVIAWSIAGILHAFGRGFWSFFSLRALLGVTEAMNLPAAVKAVAEWFPAAERSLAVGIVTAGIGL</sequence>
<dbReference type="GO" id="GO:0016020">
    <property type="term" value="C:membrane"/>
    <property type="evidence" value="ECO:0007669"/>
    <property type="project" value="UniProtKB-SubCell"/>
</dbReference>
<feature type="non-terminal residue" evidence="7">
    <location>
        <position position="126"/>
    </location>
</feature>
<evidence type="ECO:0000256" key="2">
    <source>
        <dbReference type="ARBA" id="ARBA00022692"/>
    </source>
</evidence>
<evidence type="ECO:0000256" key="4">
    <source>
        <dbReference type="ARBA" id="ARBA00023136"/>
    </source>
</evidence>
<evidence type="ECO:0000256" key="5">
    <source>
        <dbReference type="SAM" id="Phobius"/>
    </source>
</evidence>
<reference evidence="7" key="1">
    <citation type="journal article" date="2014" name="Front. Microbiol.">
        <title>High frequency of phylogenetically diverse reductive dehalogenase-homologous genes in deep subseafloor sedimentary metagenomes.</title>
        <authorList>
            <person name="Kawai M."/>
            <person name="Futagami T."/>
            <person name="Toyoda A."/>
            <person name="Takaki Y."/>
            <person name="Nishi S."/>
            <person name="Hori S."/>
            <person name="Arai W."/>
            <person name="Tsubouchi T."/>
            <person name="Morono Y."/>
            <person name="Uchiyama I."/>
            <person name="Ito T."/>
            <person name="Fujiyama A."/>
            <person name="Inagaki F."/>
            <person name="Takami H."/>
        </authorList>
    </citation>
    <scope>NUCLEOTIDE SEQUENCE</scope>
    <source>
        <strain evidence="7">Expedition CK06-06</strain>
    </source>
</reference>
<dbReference type="PROSITE" id="PS50850">
    <property type="entry name" value="MFS"/>
    <property type="match status" value="1"/>
</dbReference>
<dbReference type="PANTHER" id="PTHR11662">
    <property type="entry name" value="SOLUTE CARRIER FAMILY 17"/>
    <property type="match status" value="1"/>
</dbReference>
<comment type="subcellular location">
    <subcellularLocation>
        <location evidence="1">Membrane</location>
        <topology evidence="1">Multi-pass membrane protein</topology>
    </subcellularLocation>
</comment>
<dbReference type="SUPFAM" id="SSF103473">
    <property type="entry name" value="MFS general substrate transporter"/>
    <property type="match status" value="1"/>
</dbReference>
<proteinExistence type="predicted"/>
<dbReference type="InterPro" id="IPR020846">
    <property type="entry name" value="MFS_dom"/>
</dbReference>
<gene>
    <name evidence="7" type="ORF">S01H1_76999</name>
</gene>
<organism evidence="7">
    <name type="scientific">marine sediment metagenome</name>
    <dbReference type="NCBI Taxonomy" id="412755"/>
    <lineage>
        <taxon>unclassified sequences</taxon>
        <taxon>metagenomes</taxon>
        <taxon>ecological metagenomes</taxon>
    </lineage>
</organism>
<protein>
    <recommendedName>
        <fullName evidence="6">Major facilitator superfamily (MFS) profile domain-containing protein</fullName>
    </recommendedName>
</protein>
<name>X0ZIQ1_9ZZZZ</name>
<dbReference type="Pfam" id="PF07690">
    <property type="entry name" value="MFS_1"/>
    <property type="match status" value="1"/>
</dbReference>
<feature type="domain" description="Major facilitator superfamily (MFS) profile" evidence="6">
    <location>
        <begin position="1"/>
        <end position="126"/>
    </location>
</feature>
<evidence type="ECO:0000313" key="7">
    <source>
        <dbReference type="EMBL" id="GAG48206.1"/>
    </source>
</evidence>
<comment type="caution">
    <text evidence="7">The sequence shown here is derived from an EMBL/GenBank/DDBJ whole genome shotgun (WGS) entry which is preliminary data.</text>
</comment>
<evidence type="ECO:0000256" key="3">
    <source>
        <dbReference type="ARBA" id="ARBA00022989"/>
    </source>
</evidence>
<dbReference type="InterPro" id="IPR011701">
    <property type="entry name" value="MFS"/>
</dbReference>
<dbReference type="AlphaFoldDB" id="X0ZIQ1"/>
<dbReference type="PANTHER" id="PTHR11662:SF285">
    <property type="entry name" value="HEXURONATE TRANSPORTER"/>
    <property type="match status" value="1"/>
</dbReference>
<dbReference type="InterPro" id="IPR050382">
    <property type="entry name" value="MFS_Na/Anion_cotransporter"/>
</dbReference>
<keyword evidence="3 5" id="KW-1133">Transmembrane helix</keyword>
<dbReference type="Gene3D" id="1.20.1250.20">
    <property type="entry name" value="MFS general substrate transporter like domains"/>
    <property type="match status" value="1"/>
</dbReference>
<keyword evidence="4 5" id="KW-0472">Membrane</keyword>
<feature type="transmembrane region" description="Helical" evidence="5">
    <location>
        <begin position="28"/>
        <end position="47"/>
    </location>
</feature>
<keyword evidence="2 5" id="KW-0812">Transmembrane</keyword>
<dbReference type="EMBL" id="BARS01051731">
    <property type="protein sequence ID" value="GAG48206.1"/>
    <property type="molecule type" value="Genomic_DNA"/>
</dbReference>